<gene>
    <name evidence="2" type="ORF">GGQ96_002005</name>
</gene>
<reference evidence="2 3" key="1">
    <citation type="submission" date="2020-08" db="EMBL/GenBank/DDBJ databases">
        <title>Genomic Encyclopedia of Type Strains, Phase IV (KMG-IV): sequencing the most valuable type-strain genomes for metagenomic binning, comparative biology and taxonomic classification.</title>
        <authorList>
            <person name="Goeker M."/>
        </authorList>
    </citation>
    <scope>NUCLEOTIDE SEQUENCE [LARGE SCALE GENOMIC DNA]</scope>
    <source>
        <strain evidence="2 3">DSM 15867</strain>
    </source>
</reference>
<dbReference type="Proteomes" id="UP000574769">
    <property type="component" value="Unassembled WGS sequence"/>
</dbReference>
<dbReference type="RefSeq" id="WP_281392635.1">
    <property type="nucleotide sequence ID" value="NZ_JACHNY010000003.1"/>
</dbReference>
<evidence type="ECO:0000313" key="2">
    <source>
        <dbReference type="EMBL" id="MBB4617877.1"/>
    </source>
</evidence>
<proteinExistence type="predicted"/>
<feature type="region of interest" description="Disordered" evidence="1">
    <location>
        <begin position="1"/>
        <end position="41"/>
    </location>
</feature>
<evidence type="ECO:0000313" key="3">
    <source>
        <dbReference type="Proteomes" id="UP000574769"/>
    </source>
</evidence>
<evidence type="ECO:0000256" key="1">
    <source>
        <dbReference type="SAM" id="MobiDB-lite"/>
    </source>
</evidence>
<dbReference type="EMBL" id="JACHNY010000003">
    <property type="protein sequence ID" value="MBB4617877.1"/>
    <property type="molecule type" value="Genomic_DNA"/>
</dbReference>
<organism evidence="2 3">
    <name type="scientific">Sphingomonas abaci</name>
    <dbReference type="NCBI Taxonomy" id="237611"/>
    <lineage>
        <taxon>Bacteria</taxon>
        <taxon>Pseudomonadati</taxon>
        <taxon>Pseudomonadota</taxon>
        <taxon>Alphaproteobacteria</taxon>
        <taxon>Sphingomonadales</taxon>
        <taxon>Sphingomonadaceae</taxon>
        <taxon>Sphingomonas</taxon>
    </lineage>
</organism>
<accession>A0A7W7AKU9</accession>
<keyword evidence="3" id="KW-1185">Reference proteome</keyword>
<dbReference type="AlphaFoldDB" id="A0A7W7AKU9"/>
<sequence length="41" mass="4428">MTDEQPKADHEKDQDQPVEAPEEESGAGYGNNAGPQGEQKD</sequence>
<feature type="compositionally biased region" description="Basic and acidic residues" evidence="1">
    <location>
        <begin position="1"/>
        <end position="15"/>
    </location>
</feature>
<name>A0A7W7AKU9_9SPHN</name>
<protein>
    <submittedName>
        <fullName evidence="2">Uncharacterized protein</fullName>
    </submittedName>
</protein>
<comment type="caution">
    <text evidence="2">The sequence shown here is derived from an EMBL/GenBank/DDBJ whole genome shotgun (WGS) entry which is preliminary data.</text>
</comment>